<dbReference type="GO" id="GO:0005634">
    <property type="term" value="C:nucleus"/>
    <property type="evidence" value="ECO:0007669"/>
    <property type="project" value="UniProtKB-UniRule"/>
</dbReference>
<gene>
    <name evidence="4" type="ORF">SteCoe_11894</name>
</gene>
<dbReference type="Pfam" id="PF09011">
    <property type="entry name" value="HMG_box_2"/>
    <property type="match status" value="1"/>
</dbReference>
<name>A0A1R2CC16_9CILI</name>
<organism evidence="4 5">
    <name type="scientific">Stentor coeruleus</name>
    <dbReference type="NCBI Taxonomy" id="5963"/>
    <lineage>
        <taxon>Eukaryota</taxon>
        <taxon>Sar</taxon>
        <taxon>Alveolata</taxon>
        <taxon>Ciliophora</taxon>
        <taxon>Postciliodesmatophora</taxon>
        <taxon>Heterotrichea</taxon>
        <taxon>Heterotrichida</taxon>
        <taxon>Stentoridae</taxon>
        <taxon>Stentor</taxon>
    </lineage>
</organism>
<dbReference type="Proteomes" id="UP000187209">
    <property type="component" value="Unassembled WGS sequence"/>
</dbReference>
<dbReference type="Gene3D" id="1.10.30.10">
    <property type="entry name" value="High mobility group box domain"/>
    <property type="match status" value="1"/>
</dbReference>
<dbReference type="EMBL" id="MPUH01000202">
    <property type="protein sequence ID" value="OMJ86543.1"/>
    <property type="molecule type" value="Genomic_DNA"/>
</dbReference>
<evidence type="ECO:0000313" key="5">
    <source>
        <dbReference type="Proteomes" id="UP000187209"/>
    </source>
</evidence>
<comment type="caution">
    <text evidence="4">The sequence shown here is derived from an EMBL/GenBank/DDBJ whole genome shotgun (WGS) entry which is preliminary data.</text>
</comment>
<dbReference type="InterPro" id="IPR036910">
    <property type="entry name" value="HMG_box_dom_sf"/>
</dbReference>
<evidence type="ECO:0000259" key="3">
    <source>
        <dbReference type="PROSITE" id="PS50118"/>
    </source>
</evidence>
<dbReference type="InterPro" id="IPR009071">
    <property type="entry name" value="HMG_box_dom"/>
</dbReference>
<evidence type="ECO:0000313" key="4">
    <source>
        <dbReference type="EMBL" id="OMJ86543.1"/>
    </source>
</evidence>
<reference evidence="4 5" key="1">
    <citation type="submission" date="2016-11" db="EMBL/GenBank/DDBJ databases">
        <title>The macronuclear genome of Stentor coeruleus: a giant cell with tiny introns.</title>
        <authorList>
            <person name="Slabodnick M."/>
            <person name="Ruby J.G."/>
            <person name="Reiff S.B."/>
            <person name="Swart E.C."/>
            <person name="Gosai S."/>
            <person name="Prabakaran S."/>
            <person name="Witkowska E."/>
            <person name="Larue G.E."/>
            <person name="Fisher S."/>
            <person name="Freeman R.M."/>
            <person name="Gunawardena J."/>
            <person name="Chu W."/>
            <person name="Stover N.A."/>
            <person name="Gregory B.D."/>
            <person name="Nowacki M."/>
            <person name="Derisi J."/>
            <person name="Roy S.W."/>
            <person name="Marshall W.F."/>
            <person name="Sood P."/>
        </authorList>
    </citation>
    <scope>NUCLEOTIDE SEQUENCE [LARGE SCALE GENOMIC DNA]</scope>
    <source>
        <strain evidence="4">WM001</strain>
    </source>
</reference>
<evidence type="ECO:0000256" key="2">
    <source>
        <dbReference type="SAM" id="MobiDB-lite"/>
    </source>
</evidence>
<feature type="DNA-binding region" description="HMG box" evidence="1">
    <location>
        <begin position="24"/>
        <end position="98"/>
    </location>
</feature>
<protein>
    <recommendedName>
        <fullName evidence="3">HMG box domain-containing protein</fullName>
    </recommendedName>
</protein>
<dbReference type="SUPFAM" id="SSF47095">
    <property type="entry name" value="HMG-box"/>
    <property type="match status" value="1"/>
</dbReference>
<keyword evidence="5" id="KW-1185">Reference proteome</keyword>
<evidence type="ECO:0000256" key="1">
    <source>
        <dbReference type="PROSITE-ProRule" id="PRU00267"/>
    </source>
</evidence>
<accession>A0A1R2CC16</accession>
<dbReference type="GO" id="GO:0003677">
    <property type="term" value="F:DNA binding"/>
    <property type="evidence" value="ECO:0007669"/>
    <property type="project" value="UniProtKB-UniRule"/>
</dbReference>
<sequence length="142" mass="16906">MNKKEKRDSSKEYKWDTANEKYIPKASPLAYTLFINDRKEDYHKNPEKFDGGKLYSVKQLARKINSEWKKLDDVEKKKYKDIVEKEKKRFEIQKKELEDKGYFILSCGTKSTDLPAPEVKNNKRRSMTPVKQESKRPANKKK</sequence>
<dbReference type="PROSITE" id="PS50118">
    <property type="entry name" value="HMG_BOX_2"/>
    <property type="match status" value="1"/>
</dbReference>
<feature type="region of interest" description="Disordered" evidence="2">
    <location>
        <begin position="108"/>
        <end position="142"/>
    </location>
</feature>
<keyword evidence="1" id="KW-0539">Nucleus</keyword>
<dbReference type="AlphaFoldDB" id="A0A1R2CC16"/>
<proteinExistence type="predicted"/>
<keyword evidence="1" id="KW-0238">DNA-binding</keyword>
<feature type="domain" description="HMG box" evidence="3">
    <location>
        <begin position="24"/>
        <end position="98"/>
    </location>
</feature>